<sequence>MKVTHEDQEYLRSLLWLNVKYQETYNEVYDHVLTAIEEQPDTNVSKPQAFDAIINSDFGGIGTLAQLEAERAKIVSSNIRKKQWQYQLSYFKLPLLLFTVLLAGSMYYAADAISRKTILIIVLSVGFSPTIIVALRGMIRFFNRKHQKPSIKDKVIEQIGCLSMSLFNLFIFLPPLFVSDDNYMFFKQAHASLIAVTALFFFIYSLSFIRVYRDEFKMQLAS</sequence>
<feature type="transmembrane region" description="Helical" evidence="1">
    <location>
        <begin position="189"/>
        <end position="212"/>
    </location>
</feature>
<feature type="transmembrane region" description="Helical" evidence="1">
    <location>
        <begin position="116"/>
        <end position="135"/>
    </location>
</feature>
<feature type="transmembrane region" description="Helical" evidence="1">
    <location>
        <begin position="155"/>
        <end position="177"/>
    </location>
</feature>
<reference evidence="2" key="1">
    <citation type="journal article" date="2014" name="Int. J. Syst. Evol. Microbiol.">
        <title>Complete genome sequence of Corynebacterium casei LMG S-19264T (=DSM 44701T), isolated from a smear-ripened cheese.</title>
        <authorList>
            <consortium name="US DOE Joint Genome Institute (JGI-PGF)"/>
            <person name="Walter F."/>
            <person name="Albersmeier A."/>
            <person name="Kalinowski J."/>
            <person name="Ruckert C."/>
        </authorList>
    </citation>
    <scope>NUCLEOTIDE SEQUENCE</scope>
    <source>
        <strain evidence="2">CCM 8711</strain>
    </source>
</reference>
<keyword evidence="3" id="KW-1185">Reference proteome</keyword>
<feature type="transmembrane region" description="Helical" evidence="1">
    <location>
        <begin position="90"/>
        <end position="110"/>
    </location>
</feature>
<comment type="caution">
    <text evidence="2">The sequence shown here is derived from an EMBL/GenBank/DDBJ whole genome shotgun (WGS) entry which is preliminary data.</text>
</comment>
<organism evidence="2 3">
    <name type="scientific">Mucilaginibacter galii</name>
    <dbReference type="NCBI Taxonomy" id="2005073"/>
    <lineage>
        <taxon>Bacteria</taxon>
        <taxon>Pseudomonadati</taxon>
        <taxon>Bacteroidota</taxon>
        <taxon>Sphingobacteriia</taxon>
        <taxon>Sphingobacteriales</taxon>
        <taxon>Sphingobacteriaceae</taxon>
        <taxon>Mucilaginibacter</taxon>
    </lineage>
</organism>
<reference evidence="2" key="2">
    <citation type="submission" date="2020-09" db="EMBL/GenBank/DDBJ databases">
        <authorList>
            <person name="Sun Q."/>
            <person name="Sedlacek I."/>
        </authorList>
    </citation>
    <scope>NUCLEOTIDE SEQUENCE</scope>
    <source>
        <strain evidence="2">CCM 8711</strain>
    </source>
</reference>
<dbReference type="Proteomes" id="UP000662074">
    <property type="component" value="Unassembled WGS sequence"/>
</dbReference>
<keyword evidence="1" id="KW-0812">Transmembrane</keyword>
<dbReference type="AlphaFoldDB" id="A0A917JA00"/>
<evidence type="ECO:0000256" key="1">
    <source>
        <dbReference type="SAM" id="Phobius"/>
    </source>
</evidence>
<evidence type="ECO:0000313" key="3">
    <source>
        <dbReference type="Proteomes" id="UP000662074"/>
    </source>
</evidence>
<keyword evidence="1" id="KW-1133">Transmembrane helix</keyword>
<keyword evidence="1" id="KW-0472">Membrane</keyword>
<gene>
    <name evidence="2" type="ORF">GCM10011425_13830</name>
</gene>
<evidence type="ECO:0000313" key="2">
    <source>
        <dbReference type="EMBL" id="GGI50171.1"/>
    </source>
</evidence>
<dbReference type="RefSeq" id="WP_188415127.1">
    <property type="nucleotide sequence ID" value="NZ_BMDO01000003.1"/>
</dbReference>
<protein>
    <submittedName>
        <fullName evidence="2">Uncharacterized protein</fullName>
    </submittedName>
</protein>
<accession>A0A917JA00</accession>
<proteinExistence type="predicted"/>
<name>A0A917JA00_9SPHI</name>
<dbReference type="EMBL" id="BMDO01000003">
    <property type="protein sequence ID" value="GGI50171.1"/>
    <property type="molecule type" value="Genomic_DNA"/>
</dbReference>